<dbReference type="InterPro" id="IPR041489">
    <property type="entry name" value="PDZ_6"/>
</dbReference>
<dbReference type="InterPro" id="IPR001478">
    <property type="entry name" value="PDZ"/>
</dbReference>
<gene>
    <name evidence="13" type="ORF">SAMN02745163_03618</name>
</gene>
<dbReference type="Gene3D" id="2.30.42.10">
    <property type="match status" value="1"/>
</dbReference>
<keyword evidence="9 11" id="KW-0482">Metalloprotease</keyword>
<evidence type="ECO:0000256" key="10">
    <source>
        <dbReference type="ARBA" id="ARBA00023136"/>
    </source>
</evidence>
<evidence type="ECO:0000313" key="13">
    <source>
        <dbReference type="EMBL" id="SHK33275.1"/>
    </source>
</evidence>
<evidence type="ECO:0000256" key="4">
    <source>
        <dbReference type="ARBA" id="ARBA00022670"/>
    </source>
</evidence>
<feature type="transmembrane region" description="Helical" evidence="11">
    <location>
        <begin position="273"/>
        <end position="293"/>
    </location>
</feature>
<feature type="transmembrane region" description="Helical" evidence="11">
    <location>
        <begin position="85"/>
        <end position="111"/>
    </location>
</feature>
<dbReference type="InterPro" id="IPR004387">
    <property type="entry name" value="Pept_M50_Zn"/>
</dbReference>
<evidence type="ECO:0000256" key="3">
    <source>
        <dbReference type="ARBA" id="ARBA00007931"/>
    </source>
</evidence>
<dbReference type="GO" id="GO:0016020">
    <property type="term" value="C:membrane"/>
    <property type="evidence" value="ECO:0007669"/>
    <property type="project" value="UniProtKB-SubCell"/>
</dbReference>
<dbReference type="SMART" id="SM00228">
    <property type="entry name" value="PDZ"/>
    <property type="match status" value="1"/>
</dbReference>
<feature type="domain" description="PDZ" evidence="12">
    <location>
        <begin position="119"/>
        <end position="174"/>
    </location>
</feature>
<dbReference type="PROSITE" id="PS50106">
    <property type="entry name" value="PDZ"/>
    <property type="match status" value="1"/>
</dbReference>
<keyword evidence="7 11" id="KW-0862">Zinc</keyword>
<sequence>MYILYAVIAFSLLIIVHELGHFILAKLNGVKVHEFALGMGPKLFGFKIGETDYNLRMLPIGGYVGMLGETEESDDPRSLNKKKPLQRFCVMIAGVAMNYILAISLFAILAYNFGFSKSIVKDVRDNSPAKEAGIKAGDEILGVNSHKVYVANDLAYEILRTKGKPIEIEYKSGDQIFKKTVTPKMMKIPEQGKDDDSKKEDKESLIVGVNYEWLNNPSVFESIKYASNENLSFIKETYLGLKNLITGKGNLKTDVGGPVTIIKMTGAAAKAGVWNLMWLTAFISIQLAVLNLLPFPPLDGGKILFVLIELISGKKVPNKIAEYVEFIGLMILFGLMILVTLKDVLFPIKI</sequence>
<evidence type="ECO:0000256" key="7">
    <source>
        <dbReference type="ARBA" id="ARBA00022833"/>
    </source>
</evidence>
<evidence type="ECO:0000256" key="5">
    <source>
        <dbReference type="ARBA" id="ARBA00022692"/>
    </source>
</evidence>
<keyword evidence="10 11" id="KW-0472">Membrane</keyword>
<proteinExistence type="inferred from homology"/>
<dbReference type="Proteomes" id="UP000184310">
    <property type="component" value="Unassembled WGS sequence"/>
</dbReference>
<keyword evidence="8 11" id="KW-1133">Transmembrane helix</keyword>
<dbReference type="InterPro" id="IPR008915">
    <property type="entry name" value="Peptidase_M50"/>
</dbReference>
<comment type="subcellular location">
    <subcellularLocation>
        <location evidence="2">Membrane</location>
        <topology evidence="2">Multi-pass membrane protein</topology>
    </subcellularLocation>
</comment>
<dbReference type="PANTHER" id="PTHR42837">
    <property type="entry name" value="REGULATOR OF SIGMA-E PROTEASE RSEP"/>
    <property type="match status" value="1"/>
</dbReference>
<dbReference type="SUPFAM" id="SSF50156">
    <property type="entry name" value="PDZ domain-like"/>
    <property type="match status" value="1"/>
</dbReference>
<dbReference type="RefSeq" id="WP_072991261.1">
    <property type="nucleotide sequence ID" value="NZ_FQZB01000016.1"/>
</dbReference>
<keyword evidence="4 13" id="KW-0645">Protease</keyword>
<dbReference type="PANTHER" id="PTHR42837:SF2">
    <property type="entry name" value="MEMBRANE METALLOPROTEASE ARASP2, CHLOROPLASTIC-RELATED"/>
    <property type="match status" value="1"/>
</dbReference>
<evidence type="ECO:0000313" key="14">
    <source>
        <dbReference type="Proteomes" id="UP000184310"/>
    </source>
</evidence>
<dbReference type="GO" id="GO:0004222">
    <property type="term" value="F:metalloendopeptidase activity"/>
    <property type="evidence" value="ECO:0007669"/>
    <property type="project" value="InterPro"/>
</dbReference>
<feature type="transmembrane region" description="Helical" evidence="11">
    <location>
        <begin position="323"/>
        <end position="341"/>
    </location>
</feature>
<evidence type="ECO:0000256" key="11">
    <source>
        <dbReference type="RuleBase" id="RU362031"/>
    </source>
</evidence>
<dbReference type="Pfam" id="PF02163">
    <property type="entry name" value="Peptidase_M50"/>
    <property type="match status" value="1"/>
</dbReference>
<protein>
    <recommendedName>
        <fullName evidence="11">Zinc metalloprotease</fullName>
        <ecNumber evidence="11">3.4.24.-</ecNumber>
    </recommendedName>
</protein>
<dbReference type="GO" id="GO:0046872">
    <property type="term" value="F:metal ion binding"/>
    <property type="evidence" value="ECO:0007669"/>
    <property type="project" value="UniProtKB-KW"/>
</dbReference>
<dbReference type="CDD" id="cd06163">
    <property type="entry name" value="S2P-M50_PDZ_RseP-like"/>
    <property type="match status" value="1"/>
</dbReference>
<dbReference type="STRING" id="1121302.SAMN02745163_03618"/>
<evidence type="ECO:0000256" key="1">
    <source>
        <dbReference type="ARBA" id="ARBA00001947"/>
    </source>
</evidence>
<name>A0A1M6RLE3_9CLOT</name>
<comment type="similarity">
    <text evidence="3 11">Belongs to the peptidase M50B family.</text>
</comment>
<dbReference type="NCBIfam" id="TIGR00054">
    <property type="entry name" value="RIP metalloprotease RseP"/>
    <property type="match status" value="1"/>
</dbReference>
<evidence type="ECO:0000259" key="12">
    <source>
        <dbReference type="PROSITE" id="PS50106"/>
    </source>
</evidence>
<dbReference type="EMBL" id="FQZB01000016">
    <property type="protein sequence ID" value="SHK33275.1"/>
    <property type="molecule type" value="Genomic_DNA"/>
</dbReference>
<keyword evidence="14" id="KW-1185">Reference proteome</keyword>
<dbReference type="InterPro" id="IPR036034">
    <property type="entry name" value="PDZ_sf"/>
</dbReference>
<dbReference type="EC" id="3.4.24.-" evidence="11"/>
<dbReference type="GO" id="GO:0006508">
    <property type="term" value="P:proteolysis"/>
    <property type="evidence" value="ECO:0007669"/>
    <property type="project" value="UniProtKB-KW"/>
</dbReference>
<reference evidence="13 14" key="1">
    <citation type="submission" date="2016-11" db="EMBL/GenBank/DDBJ databases">
        <authorList>
            <person name="Jaros S."/>
            <person name="Januszkiewicz K."/>
            <person name="Wedrychowicz H."/>
        </authorList>
    </citation>
    <scope>NUCLEOTIDE SEQUENCE [LARGE SCALE GENOMIC DNA]</scope>
    <source>
        <strain evidence="13 14">DSM 21758</strain>
    </source>
</reference>
<dbReference type="AlphaFoldDB" id="A0A1M6RLE3"/>
<evidence type="ECO:0000256" key="8">
    <source>
        <dbReference type="ARBA" id="ARBA00022989"/>
    </source>
</evidence>
<evidence type="ECO:0000256" key="2">
    <source>
        <dbReference type="ARBA" id="ARBA00004141"/>
    </source>
</evidence>
<keyword evidence="11" id="KW-0479">Metal-binding</keyword>
<evidence type="ECO:0000256" key="9">
    <source>
        <dbReference type="ARBA" id="ARBA00023049"/>
    </source>
</evidence>
<comment type="cofactor">
    <cofactor evidence="1 11">
        <name>Zn(2+)</name>
        <dbReference type="ChEBI" id="CHEBI:29105"/>
    </cofactor>
</comment>
<keyword evidence="5 11" id="KW-0812">Transmembrane</keyword>
<accession>A0A1M6RLE3</accession>
<dbReference type="OrthoDB" id="9782003at2"/>
<organism evidence="13 14">
    <name type="scientific">Clostridium cavendishii DSM 21758</name>
    <dbReference type="NCBI Taxonomy" id="1121302"/>
    <lineage>
        <taxon>Bacteria</taxon>
        <taxon>Bacillati</taxon>
        <taxon>Bacillota</taxon>
        <taxon>Clostridia</taxon>
        <taxon>Eubacteriales</taxon>
        <taxon>Clostridiaceae</taxon>
        <taxon>Clostridium</taxon>
    </lineage>
</organism>
<evidence type="ECO:0000256" key="6">
    <source>
        <dbReference type="ARBA" id="ARBA00022801"/>
    </source>
</evidence>
<dbReference type="Pfam" id="PF17820">
    <property type="entry name" value="PDZ_6"/>
    <property type="match status" value="1"/>
</dbReference>
<keyword evidence="6 11" id="KW-0378">Hydrolase</keyword>